<accession>A0AAV9LGT8</accession>
<evidence type="ECO:0000259" key="3">
    <source>
        <dbReference type="Pfam" id="PF00931"/>
    </source>
</evidence>
<dbReference type="Proteomes" id="UP001311915">
    <property type="component" value="Unassembled WGS sequence"/>
</dbReference>
<dbReference type="AlphaFoldDB" id="A0AAV9LGT8"/>
<feature type="domain" description="NB-ARC" evidence="3">
    <location>
        <begin position="10"/>
        <end position="159"/>
    </location>
</feature>
<comment type="caution">
    <text evidence="4">The sequence shown here is derived from an EMBL/GenBank/DDBJ whole genome shotgun (WGS) entry which is preliminary data.</text>
</comment>
<gene>
    <name evidence="4" type="ORF">R3W88_027281</name>
</gene>
<evidence type="ECO:0000256" key="1">
    <source>
        <dbReference type="ARBA" id="ARBA00022614"/>
    </source>
</evidence>
<dbReference type="Gene3D" id="1.10.8.430">
    <property type="entry name" value="Helical domain of apoptotic protease-activating factors"/>
    <property type="match status" value="1"/>
</dbReference>
<name>A0AAV9LGT8_9SOLN</name>
<dbReference type="PANTHER" id="PTHR36766">
    <property type="entry name" value="PLANT BROAD-SPECTRUM MILDEW RESISTANCE PROTEIN RPW8"/>
    <property type="match status" value="1"/>
</dbReference>
<evidence type="ECO:0000256" key="2">
    <source>
        <dbReference type="ARBA" id="ARBA00022821"/>
    </source>
</evidence>
<dbReference type="EMBL" id="JAWPEI010000006">
    <property type="protein sequence ID" value="KAK4724502.1"/>
    <property type="molecule type" value="Genomic_DNA"/>
</dbReference>
<dbReference type="InterPro" id="IPR027417">
    <property type="entry name" value="P-loop_NTPase"/>
</dbReference>
<keyword evidence="5" id="KW-1185">Reference proteome</keyword>
<dbReference type="PANTHER" id="PTHR36766:SF70">
    <property type="entry name" value="DISEASE RESISTANCE PROTEIN RGA4"/>
    <property type="match status" value="1"/>
</dbReference>
<reference evidence="4 5" key="1">
    <citation type="submission" date="2023-10" db="EMBL/GenBank/DDBJ databases">
        <title>Genome-Wide Identification Analysis in wild type Solanum Pinnatisectum Reveals Some Genes Defensing Phytophthora Infestans.</title>
        <authorList>
            <person name="Sun C."/>
        </authorList>
    </citation>
    <scope>NUCLEOTIDE SEQUENCE [LARGE SCALE GENOMIC DNA]</scope>
    <source>
        <strain evidence="4">LQN</strain>
        <tissue evidence="4">Leaf</tissue>
    </source>
</reference>
<evidence type="ECO:0000313" key="5">
    <source>
        <dbReference type="Proteomes" id="UP001311915"/>
    </source>
</evidence>
<organism evidence="4 5">
    <name type="scientific">Solanum pinnatisectum</name>
    <name type="common">tansyleaf nightshade</name>
    <dbReference type="NCBI Taxonomy" id="50273"/>
    <lineage>
        <taxon>Eukaryota</taxon>
        <taxon>Viridiplantae</taxon>
        <taxon>Streptophyta</taxon>
        <taxon>Embryophyta</taxon>
        <taxon>Tracheophyta</taxon>
        <taxon>Spermatophyta</taxon>
        <taxon>Magnoliopsida</taxon>
        <taxon>eudicotyledons</taxon>
        <taxon>Gunneridae</taxon>
        <taxon>Pentapetalae</taxon>
        <taxon>asterids</taxon>
        <taxon>lamiids</taxon>
        <taxon>Solanales</taxon>
        <taxon>Solanaceae</taxon>
        <taxon>Solanoideae</taxon>
        <taxon>Solaneae</taxon>
        <taxon>Solanum</taxon>
    </lineage>
</organism>
<dbReference type="GO" id="GO:0006952">
    <property type="term" value="P:defense response"/>
    <property type="evidence" value="ECO:0007669"/>
    <property type="project" value="UniProtKB-KW"/>
</dbReference>
<dbReference type="GO" id="GO:0043531">
    <property type="term" value="F:ADP binding"/>
    <property type="evidence" value="ECO:0007669"/>
    <property type="project" value="InterPro"/>
</dbReference>
<dbReference type="SUPFAM" id="SSF52540">
    <property type="entry name" value="P-loop containing nucleoside triphosphate hydrolases"/>
    <property type="match status" value="1"/>
</dbReference>
<dbReference type="Gene3D" id="3.40.50.300">
    <property type="entry name" value="P-loop containing nucleotide triphosphate hydrolases"/>
    <property type="match status" value="1"/>
</dbReference>
<evidence type="ECO:0000313" key="4">
    <source>
        <dbReference type="EMBL" id="KAK4724502.1"/>
    </source>
</evidence>
<protein>
    <recommendedName>
        <fullName evidence="3">NB-ARC domain-containing protein</fullName>
    </recommendedName>
</protein>
<keyword evidence="2" id="KW-0611">Plant defense</keyword>
<sequence>MRDDIVLCTIPIVGMGGLGKTTVAKRIFSDEQIKKHFEKRVWLCLPEMSETKSFLQLILESLTKRKVEVQSRDIIVKMLQDELAGRKCLLVLDDLWRVNSTLWVEFVDTLRGMNKSRGNFILMTTRIEQVASTVATVGPHRLEKLAKDHCWSIFKQRAFVDGEVPEEIVIMENRIVEMCQGLPMAANVLGGLLRNN</sequence>
<proteinExistence type="predicted"/>
<dbReference type="Pfam" id="PF00931">
    <property type="entry name" value="NB-ARC"/>
    <property type="match status" value="1"/>
</dbReference>
<keyword evidence="1" id="KW-0433">Leucine-rich repeat</keyword>
<dbReference type="PRINTS" id="PR00364">
    <property type="entry name" value="DISEASERSIST"/>
</dbReference>
<dbReference type="InterPro" id="IPR002182">
    <property type="entry name" value="NB-ARC"/>
</dbReference>
<dbReference type="InterPro" id="IPR042197">
    <property type="entry name" value="Apaf_helical"/>
</dbReference>